<sequence length="384" mass="42846">MLLETTGACFSARCCVCGRVNHQPDRSSLLLPNPTNDPDITISLPGISSFQPTLHNSITSKSITSIRKNEETENKSNGQMAVYGTGDDWRSFEVFYDSTRRTQEAELLSEYPDLPRVTFSTVASFRTECKSHWSGLINGQGCPYKAYIGVTEEDFQAIDSLRESRNCVLPRISLLYDRSEGSMVVKFMVGVAHESVGRLFEWTFKRHLSPQVEELLTSTGSARFTSLAGRSKEPDVSWKPISRVPDTEWPSMVVEVGVSGSLKMLQADLRFWLRESGGQTKVAILLHINNHLHTILIERWEVCPQIRPSKLGVAYGLSVRAAQTILLDAHVQYNGQGLLIPAALVFAGVALPPGVQPGQFVLSARELDNFNNRFWSERGVVQRR</sequence>
<evidence type="ECO:0000313" key="1">
    <source>
        <dbReference type="EMBL" id="KAG0578695.1"/>
    </source>
</evidence>
<dbReference type="AlphaFoldDB" id="A0A8T0I6S3"/>
<name>A0A8T0I6S3_CERPU</name>
<organism evidence="1 2">
    <name type="scientific">Ceratodon purpureus</name>
    <name type="common">Fire moss</name>
    <name type="synonym">Dicranum purpureum</name>
    <dbReference type="NCBI Taxonomy" id="3225"/>
    <lineage>
        <taxon>Eukaryota</taxon>
        <taxon>Viridiplantae</taxon>
        <taxon>Streptophyta</taxon>
        <taxon>Embryophyta</taxon>
        <taxon>Bryophyta</taxon>
        <taxon>Bryophytina</taxon>
        <taxon>Bryopsida</taxon>
        <taxon>Dicranidae</taxon>
        <taxon>Pseudoditrichales</taxon>
        <taxon>Ditrichaceae</taxon>
        <taxon>Ceratodon</taxon>
    </lineage>
</organism>
<gene>
    <name evidence="1" type="ORF">KC19_4G043000</name>
</gene>
<dbReference type="Proteomes" id="UP000822688">
    <property type="component" value="Chromosome 4"/>
</dbReference>
<reference evidence="1" key="1">
    <citation type="submission" date="2020-06" db="EMBL/GenBank/DDBJ databases">
        <title>WGS assembly of Ceratodon purpureus strain R40.</title>
        <authorList>
            <person name="Carey S.B."/>
            <person name="Jenkins J."/>
            <person name="Shu S."/>
            <person name="Lovell J.T."/>
            <person name="Sreedasyam A."/>
            <person name="Maumus F."/>
            <person name="Tiley G.P."/>
            <person name="Fernandez-Pozo N."/>
            <person name="Barry K."/>
            <person name="Chen C."/>
            <person name="Wang M."/>
            <person name="Lipzen A."/>
            <person name="Daum C."/>
            <person name="Saski C.A."/>
            <person name="Payton A.C."/>
            <person name="Mcbreen J.C."/>
            <person name="Conrad R.E."/>
            <person name="Kollar L.M."/>
            <person name="Olsson S."/>
            <person name="Huttunen S."/>
            <person name="Landis J.B."/>
            <person name="Wickett N.J."/>
            <person name="Johnson M.G."/>
            <person name="Rensing S.A."/>
            <person name="Grimwood J."/>
            <person name="Schmutz J."/>
            <person name="Mcdaniel S.F."/>
        </authorList>
    </citation>
    <scope>NUCLEOTIDE SEQUENCE</scope>
    <source>
        <strain evidence="1">R40</strain>
    </source>
</reference>
<comment type="caution">
    <text evidence="1">The sequence shown here is derived from an EMBL/GenBank/DDBJ whole genome shotgun (WGS) entry which is preliminary data.</text>
</comment>
<proteinExistence type="predicted"/>
<evidence type="ECO:0000313" key="2">
    <source>
        <dbReference type="Proteomes" id="UP000822688"/>
    </source>
</evidence>
<dbReference type="EMBL" id="CM026424">
    <property type="protein sequence ID" value="KAG0578695.1"/>
    <property type="molecule type" value="Genomic_DNA"/>
</dbReference>
<protein>
    <submittedName>
        <fullName evidence="1">Uncharacterized protein</fullName>
    </submittedName>
</protein>
<keyword evidence="2" id="KW-1185">Reference proteome</keyword>
<accession>A0A8T0I6S3</accession>